<dbReference type="OrthoDB" id="4700192at2"/>
<protein>
    <submittedName>
        <fullName evidence="1">Uncharacterized protein</fullName>
    </submittedName>
</protein>
<evidence type="ECO:0000313" key="2">
    <source>
        <dbReference type="Proteomes" id="UP000233249"/>
    </source>
</evidence>
<dbReference type="EMBL" id="PJAF01000033">
    <property type="protein sequence ID" value="PKF67966.1"/>
    <property type="molecule type" value="Genomic_DNA"/>
</dbReference>
<name>A0A2N0X5I4_9CORY</name>
<evidence type="ECO:0000313" key="1">
    <source>
        <dbReference type="EMBL" id="PKF67966.1"/>
    </source>
</evidence>
<comment type="caution">
    <text evidence="1">The sequence shown here is derived from an EMBL/GenBank/DDBJ whole genome shotgun (WGS) entry which is preliminary data.</text>
</comment>
<reference evidence="1 2" key="1">
    <citation type="submission" date="2017-12" db="EMBL/GenBank/DDBJ databases">
        <title>Corynebacterium mastitidis 16-1433 Genome.</title>
        <authorList>
            <person name="Gulvik C.A."/>
        </authorList>
    </citation>
    <scope>NUCLEOTIDE SEQUENCE [LARGE SCALE GENOMIC DNA]</scope>
    <source>
        <strain evidence="1 2">16-1433</strain>
    </source>
</reference>
<dbReference type="STRING" id="1121365.GCA_000375365_00163"/>
<gene>
    <name evidence="1" type="ORF">CXB45_09590</name>
</gene>
<dbReference type="RefSeq" id="WP_101174225.1">
    <property type="nucleotide sequence ID" value="NZ_JAKRKB010000004.1"/>
</dbReference>
<dbReference type="AlphaFoldDB" id="A0A2N0X5I4"/>
<proteinExistence type="predicted"/>
<accession>A0A2N0X5I4</accession>
<sequence>MHPKPPAQAAQPLCDGPRGRRFLIEYALESEARRRPRHGDRDLSGAVFAAAHHLGEGFGSPGIPAVPPARVATALAETQLLPPEPTTILRCLRAASEEAAYWQPSSGMDNLTAAAPVRAALRRMAGYLSACGMDALWSSPLEPTNQWAVGWGDHPLPAPLREDRAALRERRAELRAASHHGGMWWSIPSPAIPSSTPPVGGPVPLGLWCVEDSLGWTRAQAARLVAPEGLRVYEVGSAADWAHLCARFPLDVTRAAGRCWRLATGRRGRWVLPDWARVAREYDAVHLQPGAYLAAAGTAIEVGGGAASVIGGWDPHVTYWFHPQVCYSEAAERWEWTERAGEGGWVRAPHHPQYRRWHAGQ</sequence>
<organism evidence="1 2">
    <name type="scientific">Corynebacterium mastitidis</name>
    <dbReference type="NCBI Taxonomy" id="161890"/>
    <lineage>
        <taxon>Bacteria</taxon>
        <taxon>Bacillati</taxon>
        <taxon>Actinomycetota</taxon>
        <taxon>Actinomycetes</taxon>
        <taxon>Mycobacteriales</taxon>
        <taxon>Corynebacteriaceae</taxon>
        <taxon>Corynebacterium</taxon>
    </lineage>
</organism>
<dbReference type="Proteomes" id="UP000233249">
    <property type="component" value="Unassembled WGS sequence"/>
</dbReference>